<dbReference type="AlphaFoldDB" id="A0A6H2H4A5"/>
<dbReference type="SMART" id="SM00606">
    <property type="entry name" value="CBD_IV"/>
    <property type="match status" value="1"/>
</dbReference>
<dbReference type="KEGG" id="palr:HGI30_20635"/>
<evidence type="ECO:0000313" key="4">
    <source>
        <dbReference type="Proteomes" id="UP000502136"/>
    </source>
</evidence>
<dbReference type="InterPro" id="IPR005084">
    <property type="entry name" value="CBM6"/>
</dbReference>
<gene>
    <name evidence="3" type="ORF">HGI30_20635</name>
</gene>
<keyword evidence="1" id="KW-0732">Signal</keyword>
<sequence>MTAEFRVEASQLAVWDSAADRWAFESGVCRLLAGASSADIRAEAELRLDGEPLSVRQLGNWTAASSYDEARGLAIDACRDGGDSVRPAASAVLAEAGNGADAAGDSGGAGLGEATGAGAGGARSWARYERGSLPAGPSRFEARVSGAGGGSIELRLGGPDGELLATCDVPRTGGPQAWTTVAAPLALPAGFVATAKQNGGWLDLPGEKTEHAVAEIAQAEASPDATAPTGDAAATPLTLLLRGEIGLARFRIVSEQRDR</sequence>
<dbReference type="Gene3D" id="2.60.40.10">
    <property type="entry name" value="Immunoglobulins"/>
    <property type="match status" value="1"/>
</dbReference>
<reference evidence="3 4" key="1">
    <citation type="submission" date="2020-04" db="EMBL/GenBank/DDBJ databases">
        <title>Novel Paenibacillus strain UniB2 isolated from commercial digestive syrup.</title>
        <authorList>
            <person name="Thorat V."/>
            <person name="Kirdat K."/>
            <person name="Tiwarekar B."/>
            <person name="Yadav A."/>
        </authorList>
    </citation>
    <scope>NUCLEOTIDE SEQUENCE [LARGE SCALE GENOMIC DNA]</scope>
    <source>
        <strain evidence="3 4">UniB2</strain>
    </source>
</reference>
<organism evidence="3 4">
    <name type="scientific">Paenibacillus albicereus</name>
    <dbReference type="NCBI Taxonomy" id="2726185"/>
    <lineage>
        <taxon>Bacteria</taxon>
        <taxon>Bacillati</taxon>
        <taxon>Bacillota</taxon>
        <taxon>Bacilli</taxon>
        <taxon>Bacillales</taxon>
        <taxon>Paenibacillaceae</taxon>
        <taxon>Paenibacillus</taxon>
    </lineage>
</organism>
<dbReference type="Gene3D" id="2.60.120.260">
    <property type="entry name" value="Galactose-binding domain-like"/>
    <property type="match status" value="1"/>
</dbReference>
<feature type="domain" description="CBM6" evidence="2">
    <location>
        <begin position="92"/>
        <end position="190"/>
    </location>
</feature>
<dbReference type="GO" id="GO:0030246">
    <property type="term" value="F:carbohydrate binding"/>
    <property type="evidence" value="ECO:0007669"/>
    <property type="project" value="InterPro"/>
</dbReference>
<dbReference type="EMBL" id="CP051428">
    <property type="protein sequence ID" value="QJC54510.1"/>
    <property type="molecule type" value="Genomic_DNA"/>
</dbReference>
<dbReference type="InterPro" id="IPR008979">
    <property type="entry name" value="Galactose-bd-like_sf"/>
</dbReference>
<dbReference type="InterPro" id="IPR013783">
    <property type="entry name" value="Ig-like_fold"/>
</dbReference>
<dbReference type="Pfam" id="PF03422">
    <property type="entry name" value="CBM_6"/>
    <property type="match status" value="1"/>
</dbReference>
<dbReference type="PROSITE" id="PS51175">
    <property type="entry name" value="CBM6"/>
    <property type="match status" value="1"/>
</dbReference>
<keyword evidence="4" id="KW-1185">Reference proteome</keyword>
<proteinExistence type="predicted"/>
<evidence type="ECO:0000259" key="2">
    <source>
        <dbReference type="PROSITE" id="PS51175"/>
    </source>
</evidence>
<dbReference type="CDD" id="cd04084">
    <property type="entry name" value="CBM6_xylanase-like"/>
    <property type="match status" value="1"/>
</dbReference>
<dbReference type="Proteomes" id="UP000502136">
    <property type="component" value="Chromosome"/>
</dbReference>
<accession>A0A6H2H4A5</accession>
<dbReference type="InterPro" id="IPR006584">
    <property type="entry name" value="Cellulose-bd_IV"/>
</dbReference>
<protein>
    <submittedName>
        <fullName evidence="3">Carbohydrate-binding protein</fullName>
    </submittedName>
</protein>
<dbReference type="SUPFAM" id="SSF49785">
    <property type="entry name" value="Galactose-binding domain-like"/>
    <property type="match status" value="1"/>
</dbReference>
<evidence type="ECO:0000313" key="3">
    <source>
        <dbReference type="EMBL" id="QJC54510.1"/>
    </source>
</evidence>
<name>A0A6H2H4A5_9BACL</name>
<evidence type="ECO:0000256" key="1">
    <source>
        <dbReference type="ARBA" id="ARBA00022729"/>
    </source>
</evidence>